<sequence>MPVNSPLQRQMAAIADQHFDAGGKCAFCGWGNSHTRQFANARAKHLAGSTPGGKACDRVPAGVASALRALQAQHQQQQLFAQPPNSAPAEGAAAAEAADLAGSKRGSRAPARLADELAAEAEAAAAAPPAGATTEAVQRLYDAHFTFTTLTAVDGLCMRPAT</sequence>
<protein>
    <submittedName>
        <fullName evidence="2">Uncharacterized protein</fullName>
    </submittedName>
</protein>
<evidence type="ECO:0000256" key="1">
    <source>
        <dbReference type="SAM" id="MobiDB-lite"/>
    </source>
</evidence>
<dbReference type="Proteomes" id="UP000247498">
    <property type="component" value="Unassembled WGS sequence"/>
</dbReference>
<evidence type="ECO:0000313" key="2">
    <source>
        <dbReference type="EMBL" id="GBF95603.1"/>
    </source>
</evidence>
<dbReference type="EMBL" id="BDRX01000068">
    <property type="protein sequence ID" value="GBF95603.1"/>
    <property type="molecule type" value="Genomic_DNA"/>
</dbReference>
<gene>
    <name evidence="2" type="ORF">Rsub_08585</name>
</gene>
<feature type="region of interest" description="Disordered" evidence="1">
    <location>
        <begin position="76"/>
        <end position="108"/>
    </location>
</feature>
<comment type="caution">
    <text evidence="2">The sequence shown here is derived from an EMBL/GenBank/DDBJ whole genome shotgun (WGS) entry which is preliminary data.</text>
</comment>
<dbReference type="AlphaFoldDB" id="A0A2V0PCH5"/>
<organism evidence="2 3">
    <name type="scientific">Raphidocelis subcapitata</name>
    <dbReference type="NCBI Taxonomy" id="307507"/>
    <lineage>
        <taxon>Eukaryota</taxon>
        <taxon>Viridiplantae</taxon>
        <taxon>Chlorophyta</taxon>
        <taxon>core chlorophytes</taxon>
        <taxon>Chlorophyceae</taxon>
        <taxon>CS clade</taxon>
        <taxon>Sphaeropleales</taxon>
        <taxon>Selenastraceae</taxon>
        <taxon>Raphidocelis</taxon>
    </lineage>
</organism>
<evidence type="ECO:0000313" key="3">
    <source>
        <dbReference type="Proteomes" id="UP000247498"/>
    </source>
</evidence>
<dbReference type="InParanoid" id="A0A2V0PCH5"/>
<accession>A0A2V0PCH5</accession>
<keyword evidence="3" id="KW-1185">Reference proteome</keyword>
<feature type="compositionally biased region" description="Low complexity" evidence="1">
    <location>
        <begin position="76"/>
        <end position="101"/>
    </location>
</feature>
<proteinExistence type="predicted"/>
<name>A0A2V0PCH5_9CHLO</name>
<reference evidence="2 3" key="1">
    <citation type="journal article" date="2018" name="Sci. Rep.">
        <title>Raphidocelis subcapitata (=Pseudokirchneriella subcapitata) provides an insight into genome evolution and environmental adaptations in the Sphaeropleales.</title>
        <authorList>
            <person name="Suzuki S."/>
            <person name="Yamaguchi H."/>
            <person name="Nakajima N."/>
            <person name="Kawachi M."/>
        </authorList>
    </citation>
    <scope>NUCLEOTIDE SEQUENCE [LARGE SCALE GENOMIC DNA]</scope>
    <source>
        <strain evidence="2 3">NIES-35</strain>
    </source>
</reference>